<sequence length="40" mass="4648">MLLDELSEIAQMEWGQSLTPEATEKLAQWLLEVYDSLLRP</sequence>
<dbReference type="RefSeq" id="WP_281380390.1">
    <property type="nucleotide sequence ID" value="NZ_JACHGW010000018.1"/>
</dbReference>
<organism evidence="1 2">
    <name type="scientific">Armatimonas rosea</name>
    <dbReference type="NCBI Taxonomy" id="685828"/>
    <lineage>
        <taxon>Bacteria</taxon>
        <taxon>Bacillati</taxon>
        <taxon>Armatimonadota</taxon>
        <taxon>Armatimonadia</taxon>
        <taxon>Armatimonadales</taxon>
        <taxon>Armatimonadaceae</taxon>
        <taxon>Armatimonas</taxon>
    </lineage>
</organism>
<reference evidence="1 2" key="1">
    <citation type="submission" date="2020-08" db="EMBL/GenBank/DDBJ databases">
        <title>Genomic Encyclopedia of Type Strains, Phase IV (KMG-IV): sequencing the most valuable type-strain genomes for metagenomic binning, comparative biology and taxonomic classification.</title>
        <authorList>
            <person name="Goeker M."/>
        </authorList>
    </citation>
    <scope>NUCLEOTIDE SEQUENCE [LARGE SCALE GENOMIC DNA]</scope>
    <source>
        <strain evidence="1 2">DSM 23562</strain>
    </source>
</reference>
<comment type="caution">
    <text evidence="1">The sequence shown here is derived from an EMBL/GenBank/DDBJ whole genome shotgun (WGS) entry which is preliminary data.</text>
</comment>
<dbReference type="EMBL" id="JACHGW010000018">
    <property type="protein sequence ID" value="MBB6054132.1"/>
    <property type="molecule type" value="Genomic_DNA"/>
</dbReference>
<accession>A0A7W9SWH3</accession>
<evidence type="ECO:0000313" key="2">
    <source>
        <dbReference type="Proteomes" id="UP000520814"/>
    </source>
</evidence>
<proteinExistence type="predicted"/>
<evidence type="ECO:0000313" key="1">
    <source>
        <dbReference type="EMBL" id="MBB6054132.1"/>
    </source>
</evidence>
<name>A0A7W9SWH3_ARMRO</name>
<protein>
    <submittedName>
        <fullName evidence="1">Uncharacterized protein</fullName>
    </submittedName>
</protein>
<dbReference type="AlphaFoldDB" id="A0A7W9SWH3"/>
<gene>
    <name evidence="1" type="ORF">HNQ39_005981</name>
</gene>
<keyword evidence="2" id="KW-1185">Reference proteome</keyword>
<dbReference type="Proteomes" id="UP000520814">
    <property type="component" value="Unassembled WGS sequence"/>
</dbReference>